<dbReference type="SUPFAM" id="SSF46785">
    <property type="entry name" value="Winged helix' DNA-binding domain"/>
    <property type="match status" value="1"/>
</dbReference>
<dbReference type="InterPro" id="IPR036390">
    <property type="entry name" value="WH_DNA-bd_sf"/>
</dbReference>
<dbReference type="PANTHER" id="PTHR33164:SF43">
    <property type="entry name" value="HTH-TYPE TRANSCRIPTIONAL REPRESSOR YETL"/>
    <property type="match status" value="1"/>
</dbReference>
<evidence type="ECO:0000259" key="1">
    <source>
        <dbReference type="PROSITE" id="PS50995"/>
    </source>
</evidence>
<proteinExistence type="predicted"/>
<reference evidence="2 3" key="1">
    <citation type="submission" date="2016-07" db="EMBL/GenBank/DDBJ databases">
        <title>Genomic analysis of zinc-resistant bacterium Mucilaginibacter pedocola TBZ30.</title>
        <authorList>
            <person name="Huang J."/>
            <person name="Tang J."/>
        </authorList>
    </citation>
    <scope>NUCLEOTIDE SEQUENCE [LARGE SCALE GENOMIC DNA]</scope>
    <source>
        <strain evidence="2 3">TBZ30</strain>
    </source>
</reference>
<name>A0A1S9PHE3_9SPHI</name>
<dbReference type="RefSeq" id="WP_078347624.1">
    <property type="nucleotide sequence ID" value="NZ_MBTF01000007.1"/>
</dbReference>
<protein>
    <recommendedName>
        <fullName evidence="1">HTH marR-type domain-containing protein</fullName>
    </recommendedName>
</protein>
<dbReference type="STRING" id="1792845.BC343_25310"/>
<dbReference type="OrthoDB" id="961069at2"/>
<organism evidence="2 3">
    <name type="scientific">Mucilaginibacter pedocola</name>
    <dbReference type="NCBI Taxonomy" id="1792845"/>
    <lineage>
        <taxon>Bacteria</taxon>
        <taxon>Pseudomonadati</taxon>
        <taxon>Bacteroidota</taxon>
        <taxon>Sphingobacteriia</taxon>
        <taxon>Sphingobacteriales</taxon>
        <taxon>Sphingobacteriaceae</taxon>
        <taxon>Mucilaginibacter</taxon>
    </lineage>
</organism>
<dbReference type="PROSITE" id="PS50995">
    <property type="entry name" value="HTH_MARR_2"/>
    <property type="match status" value="1"/>
</dbReference>
<dbReference type="AlphaFoldDB" id="A0A1S9PHE3"/>
<keyword evidence="3" id="KW-1185">Reference proteome</keyword>
<dbReference type="Pfam" id="PF01047">
    <property type="entry name" value="MarR"/>
    <property type="match status" value="1"/>
</dbReference>
<dbReference type="InterPro" id="IPR036388">
    <property type="entry name" value="WH-like_DNA-bd_sf"/>
</dbReference>
<dbReference type="InterPro" id="IPR000835">
    <property type="entry name" value="HTH_MarR-typ"/>
</dbReference>
<evidence type="ECO:0000313" key="2">
    <source>
        <dbReference type="EMBL" id="OOQ60345.1"/>
    </source>
</evidence>
<dbReference type="PANTHER" id="PTHR33164">
    <property type="entry name" value="TRANSCRIPTIONAL REGULATOR, MARR FAMILY"/>
    <property type="match status" value="1"/>
</dbReference>
<dbReference type="InterPro" id="IPR039422">
    <property type="entry name" value="MarR/SlyA-like"/>
</dbReference>
<dbReference type="PRINTS" id="PR00598">
    <property type="entry name" value="HTHMARR"/>
</dbReference>
<sequence length="226" mass="25770">MKSYAFVHELLSLLEDFEKENEREITLPDFVGFLLIKLSERNGLSNRSEVRFGNSEPNAQDIAFNIDNNISRLLIFMYRYAKSYIKKALDGTPLQTAEDFTCLAILLTHDSISKTELIRHNILEKTSGTAVIARLIAAGLVDEWQNKSDKRGKHIAITPKGRELLYKVFEHTSNVGTIVTGKLSLNEKLTLQYLLQKLEEFHYPIHVNRMVSSQDDLNTIAKTISK</sequence>
<gene>
    <name evidence="2" type="ORF">BC343_25310</name>
</gene>
<dbReference type="Proteomes" id="UP000189739">
    <property type="component" value="Unassembled WGS sequence"/>
</dbReference>
<evidence type="ECO:0000313" key="3">
    <source>
        <dbReference type="Proteomes" id="UP000189739"/>
    </source>
</evidence>
<comment type="caution">
    <text evidence="2">The sequence shown here is derived from an EMBL/GenBank/DDBJ whole genome shotgun (WGS) entry which is preliminary data.</text>
</comment>
<accession>A0A1S9PHE3</accession>
<feature type="domain" description="HTH marR-type" evidence="1">
    <location>
        <begin position="67"/>
        <end position="200"/>
    </location>
</feature>
<dbReference type="GO" id="GO:0003700">
    <property type="term" value="F:DNA-binding transcription factor activity"/>
    <property type="evidence" value="ECO:0007669"/>
    <property type="project" value="InterPro"/>
</dbReference>
<dbReference type="GO" id="GO:0006950">
    <property type="term" value="P:response to stress"/>
    <property type="evidence" value="ECO:0007669"/>
    <property type="project" value="TreeGrafter"/>
</dbReference>
<dbReference type="SMART" id="SM00347">
    <property type="entry name" value="HTH_MARR"/>
    <property type="match status" value="1"/>
</dbReference>
<dbReference type="Gene3D" id="1.10.10.10">
    <property type="entry name" value="Winged helix-like DNA-binding domain superfamily/Winged helix DNA-binding domain"/>
    <property type="match status" value="1"/>
</dbReference>
<dbReference type="EMBL" id="MBTF01000007">
    <property type="protein sequence ID" value="OOQ60345.1"/>
    <property type="molecule type" value="Genomic_DNA"/>
</dbReference>